<evidence type="ECO:0000256" key="1">
    <source>
        <dbReference type="ARBA" id="ARBA00006150"/>
    </source>
</evidence>
<dbReference type="InterPro" id="IPR002469">
    <property type="entry name" value="Peptidase_S9B_N"/>
</dbReference>
<name>A0ABR2VQS9_9FUNG</name>
<dbReference type="InterPro" id="IPR050278">
    <property type="entry name" value="Serine_Prot_S9B/DPPIV"/>
</dbReference>
<organism evidence="6 7">
    <name type="scientific">Basidiobolus ranarum</name>
    <dbReference type="NCBI Taxonomy" id="34480"/>
    <lineage>
        <taxon>Eukaryota</taxon>
        <taxon>Fungi</taxon>
        <taxon>Fungi incertae sedis</taxon>
        <taxon>Zoopagomycota</taxon>
        <taxon>Entomophthoromycotina</taxon>
        <taxon>Basidiobolomycetes</taxon>
        <taxon>Basidiobolales</taxon>
        <taxon>Basidiobolaceae</taxon>
        <taxon>Basidiobolus</taxon>
    </lineage>
</organism>
<dbReference type="Proteomes" id="UP001479436">
    <property type="component" value="Unassembled WGS sequence"/>
</dbReference>
<keyword evidence="2" id="KW-0378">Hydrolase</keyword>
<dbReference type="Pfam" id="PF00930">
    <property type="entry name" value="DPPIV_N"/>
    <property type="match status" value="1"/>
</dbReference>
<evidence type="ECO:0000259" key="4">
    <source>
        <dbReference type="Pfam" id="PF00326"/>
    </source>
</evidence>
<evidence type="ECO:0000256" key="3">
    <source>
        <dbReference type="ARBA" id="ARBA00022825"/>
    </source>
</evidence>
<keyword evidence="2" id="KW-0645">Protease</keyword>
<dbReference type="InterPro" id="IPR029058">
    <property type="entry name" value="AB_hydrolase_fold"/>
</dbReference>
<sequence length="469" mass="54482">MQEEFDRFSGFFWAPSSMVASTDSFERILYLQVSESNVDQVCFSHGTKTEEFRYPRTGTLNAMSDVQIVEFAHPNEASEQDITHKRLWGKATLNEMFPWMEYIVRLDRRQQHTAIVKIPLSNFTTVFEYNSSAKYEQCVRNVEILYEEEIKTGWINHTIAYHFLESSNENTTEFIWSSERTGFRHLYYIKKHRLDIHWTIRPLTHGEWPVVDLPISVDIHRKAVYFVGKRDTPLENHLYVASFRENASPHHVVLLTPTGYFHNITMNSSCTRFVTFYSNINESPKSSVYYLSWEDKSPFPKSNLWARIRPLGVTNDNLPVGNFFSFKNRNGNQIHGCYYKPDNYVEGRKYPTLLHVYGGPKGQVVTNDYKCPRFLRMFLATKMGFVVIMIDGRGSSERGLAFETQIRWRMGSVELDDQVDGLRHLIENFPGQTSSMIDTDKIAISGWSYGGYLSLLALAHHPDVFKIAM</sequence>
<keyword evidence="2" id="KW-0031">Aminopeptidase</keyword>
<comment type="caution">
    <text evidence="6">The sequence shown here is derived from an EMBL/GenBank/DDBJ whole genome shotgun (WGS) entry which is preliminary data.</text>
</comment>
<evidence type="ECO:0000256" key="2">
    <source>
        <dbReference type="ARBA" id="ARBA00022438"/>
    </source>
</evidence>
<dbReference type="PANTHER" id="PTHR11731:SF193">
    <property type="entry name" value="DIPEPTIDYL PEPTIDASE 9"/>
    <property type="match status" value="1"/>
</dbReference>
<dbReference type="PANTHER" id="PTHR11731">
    <property type="entry name" value="PROTEASE FAMILY S9B,C DIPEPTIDYL-PEPTIDASE IV-RELATED"/>
    <property type="match status" value="1"/>
</dbReference>
<protein>
    <submittedName>
        <fullName evidence="6">Uncharacterized protein</fullName>
    </submittedName>
</protein>
<accession>A0ABR2VQS9</accession>
<feature type="domain" description="Peptidase S9 prolyl oligopeptidase catalytic" evidence="4">
    <location>
        <begin position="376"/>
        <end position="469"/>
    </location>
</feature>
<evidence type="ECO:0000313" key="6">
    <source>
        <dbReference type="EMBL" id="KAK9693679.1"/>
    </source>
</evidence>
<reference evidence="6 7" key="1">
    <citation type="submission" date="2023-04" db="EMBL/GenBank/DDBJ databases">
        <title>Genome of Basidiobolus ranarum AG-B5.</title>
        <authorList>
            <person name="Stajich J.E."/>
            <person name="Carter-House D."/>
            <person name="Gryganskyi A."/>
        </authorList>
    </citation>
    <scope>NUCLEOTIDE SEQUENCE [LARGE SCALE GENOMIC DNA]</scope>
    <source>
        <strain evidence="6 7">AG-B5</strain>
    </source>
</reference>
<keyword evidence="7" id="KW-1185">Reference proteome</keyword>
<comment type="similarity">
    <text evidence="1">Belongs to the peptidase S9B family.</text>
</comment>
<keyword evidence="3" id="KW-0720">Serine protease</keyword>
<dbReference type="Pfam" id="PF00326">
    <property type="entry name" value="Peptidase_S9"/>
    <property type="match status" value="1"/>
</dbReference>
<feature type="domain" description="Dipeptidylpeptidase IV N-terminal" evidence="5">
    <location>
        <begin position="2"/>
        <end position="281"/>
    </location>
</feature>
<proteinExistence type="inferred from homology"/>
<evidence type="ECO:0000313" key="7">
    <source>
        <dbReference type="Proteomes" id="UP001479436"/>
    </source>
</evidence>
<dbReference type="EMBL" id="JASJQH010008298">
    <property type="protein sequence ID" value="KAK9693679.1"/>
    <property type="molecule type" value="Genomic_DNA"/>
</dbReference>
<gene>
    <name evidence="6" type="ORF">K7432_013786</name>
</gene>
<dbReference type="InterPro" id="IPR001375">
    <property type="entry name" value="Peptidase_S9_cat"/>
</dbReference>
<dbReference type="SUPFAM" id="SSF82171">
    <property type="entry name" value="DPP6 N-terminal domain-like"/>
    <property type="match status" value="1"/>
</dbReference>
<dbReference type="SUPFAM" id="SSF53474">
    <property type="entry name" value="alpha/beta-Hydrolases"/>
    <property type="match status" value="1"/>
</dbReference>
<evidence type="ECO:0000259" key="5">
    <source>
        <dbReference type="Pfam" id="PF00930"/>
    </source>
</evidence>
<dbReference type="Gene3D" id="2.140.10.30">
    <property type="entry name" value="Dipeptidylpeptidase IV, N-terminal domain"/>
    <property type="match status" value="1"/>
</dbReference>
<dbReference type="Gene3D" id="3.40.50.1820">
    <property type="entry name" value="alpha/beta hydrolase"/>
    <property type="match status" value="1"/>
</dbReference>